<organism evidence="2 5">
    <name type="scientific">Clostridium pasteurianum DSM 525 = ATCC 6013</name>
    <dbReference type="NCBI Taxonomy" id="1262449"/>
    <lineage>
        <taxon>Bacteria</taxon>
        <taxon>Bacillati</taxon>
        <taxon>Bacillota</taxon>
        <taxon>Clostridia</taxon>
        <taxon>Eubacteriales</taxon>
        <taxon>Clostridiaceae</taxon>
        <taxon>Clostridium</taxon>
    </lineage>
</organism>
<protein>
    <submittedName>
        <fullName evidence="2">ABC-2 family transporter protein</fullName>
    </submittedName>
</protein>
<dbReference type="PATRIC" id="fig|1262449.3.peg.416"/>
<evidence type="ECO:0000313" key="4">
    <source>
        <dbReference type="Proteomes" id="UP000028042"/>
    </source>
</evidence>
<dbReference type="Proteomes" id="UP000028042">
    <property type="component" value="Unassembled WGS sequence"/>
</dbReference>
<evidence type="ECO:0000256" key="1">
    <source>
        <dbReference type="SAM" id="Phobius"/>
    </source>
</evidence>
<keyword evidence="5" id="KW-1185">Reference proteome</keyword>
<reference evidence="2 5" key="1">
    <citation type="journal article" date="2015" name="Genome Announc.">
        <title>Complete Genome Sequence of the Nitrogen-Fixing and Solvent-Producing Clostridium pasteurianum DSM 525.</title>
        <authorList>
            <person name="Poehlein A."/>
            <person name="Grosse-Honebrink A."/>
            <person name="Zhang Y."/>
            <person name="Minton N.P."/>
            <person name="Daniel R."/>
        </authorList>
    </citation>
    <scope>NUCLEOTIDE SEQUENCE [LARGE SCALE GENOMIC DNA]</scope>
    <source>
        <strain evidence="2">DSM 525</strain>
        <strain evidence="5">DSM 525 / ATCC 6013</strain>
    </source>
</reference>
<feature type="transmembrane region" description="Helical" evidence="1">
    <location>
        <begin position="177"/>
        <end position="203"/>
    </location>
</feature>
<dbReference type="Proteomes" id="UP000030905">
    <property type="component" value="Chromosome"/>
</dbReference>
<name>A0A0H3IYN9_CLOPA</name>
<dbReference type="PANTHER" id="PTHR37305:SF1">
    <property type="entry name" value="MEMBRANE PROTEIN"/>
    <property type="match status" value="1"/>
</dbReference>
<accession>A0A0H3IYN9</accession>
<feature type="transmembrane region" description="Helical" evidence="1">
    <location>
        <begin position="59"/>
        <end position="82"/>
    </location>
</feature>
<feature type="transmembrane region" description="Helical" evidence="1">
    <location>
        <begin position="103"/>
        <end position="132"/>
    </location>
</feature>
<gene>
    <name evidence="2" type="ORF">CLPA_c05210</name>
    <name evidence="3" type="ORF">CP6013_02627</name>
</gene>
<evidence type="ECO:0000313" key="2">
    <source>
        <dbReference type="EMBL" id="AJA50609.1"/>
    </source>
</evidence>
<keyword evidence="1" id="KW-0472">Membrane</keyword>
<dbReference type="KEGG" id="cpat:CLPA_c05210"/>
<reference evidence="3 4" key="3">
    <citation type="journal article" name="Genome Announc.">
        <title>Improved Draft Genome Sequence of Clostridium pasteurianum Strain ATCC 6013 (DSM 525) Using a Hybrid Next-Generation Sequencing Approach.</title>
        <authorList>
            <person name="Pyne M.E."/>
            <person name="Utturkar S."/>
            <person name="Brown S.D."/>
            <person name="Moo-Young M."/>
            <person name="Chung D.A."/>
            <person name="Chou C.P."/>
        </authorList>
    </citation>
    <scope>NUCLEOTIDE SEQUENCE [LARGE SCALE GENOMIC DNA]</scope>
    <source>
        <strain evidence="3 4">ATCC 6013</strain>
    </source>
</reference>
<dbReference type="PANTHER" id="PTHR37305">
    <property type="entry name" value="INTEGRAL MEMBRANE PROTEIN-RELATED"/>
    <property type="match status" value="1"/>
</dbReference>
<dbReference type="EMBL" id="JPGY02000001">
    <property type="protein sequence ID" value="KRU13379.1"/>
    <property type="molecule type" value="Genomic_DNA"/>
</dbReference>
<feature type="transmembrane region" description="Helical" evidence="1">
    <location>
        <begin position="21"/>
        <end position="39"/>
    </location>
</feature>
<dbReference type="Pfam" id="PF12730">
    <property type="entry name" value="ABC2_membrane_4"/>
    <property type="match status" value="1"/>
</dbReference>
<evidence type="ECO:0000313" key="3">
    <source>
        <dbReference type="EMBL" id="KRU13379.1"/>
    </source>
</evidence>
<dbReference type="RefSeq" id="WP_004455209.1">
    <property type="nucleotide sequence ID" value="NZ_ANZB01000001.1"/>
</dbReference>
<dbReference type="KEGG" id="cpae:CPAST_c05210"/>
<dbReference type="GeneID" id="93072750"/>
<feature type="transmembrane region" description="Helical" evidence="1">
    <location>
        <begin position="223"/>
        <end position="245"/>
    </location>
</feature>
<evidence type="ECO:0000313" key="5">
    <source>
        <dbReference type="Proteomes" id="UP000030905"/>
    </source>
</evidence>
<keyword evidence="1" id="KW-1133">Transmembrane helix</keyword>
<sequence length="250" mass="28312">MVEFKAALINELEKLYKKKKALVGIILALFFIIIGQIFISLVRSNFGVQGVSSNEFPFLILSIIINTLLPLFVALVTIDSFSGEFSKNTMKIVLTRPVSRLKLFSAKIASIVIFIFSILMLTMIFSIISGLIFNANSFSFIGILEIILSYVVTLFPMIVLCLMIALFTNIIKSEVGVFFFSILVFIGLKALGIFFSAYSGLIFTSMLSWYNLWIMDTIPVFKIFRQFMMLLSYAIILFTGGYLLFDRKDF</sequence>
<feature type="transmembrane region" description="Helical" evidence="1">
    <location>
        <begin position="138"/>
        <end position="165"/>
    </location>
</feature>
<reference evidence="3" key="2">
    <citation type="submission" date="2015-10" db="EMBL/GenBank/DDBJ databases">
        <title>Improved Draft Genome Sequence of Clostridium pasteurianum Strain ATCC 6013 (DSM 525) Using a Hybrid Next-Generation Sequencing Approach.</title>
        <authorList>
            <person name="Pyne M.E."/>
            <person name="Utturkar S.M."/>
            <person name="Brown S.D."/>
            <person name="Moo-Young M."/>
            <person name="Chung D.A."/>
            <person name="Chou P.C."/>
        </authorList>
    </citation>
    <scope>NUCLEOTIDE SEQUENCE</scope>
    <source>
        <strain evidence="3">ATCC 6013</strain>
    </source>
</reference>
<dbReference type="eggNOG" id="COG1277">
    <property type="taxonomic scope" value="Bacteria"/>
</dbReference>
<proteinExistence type="predicted"/>
<dbReference type="EMBL" id="CP009268">
    <property type="protein sequence ID" value="AJA50609.1"/>
    <property type="molecule type" value="Genomic_DNA"/>
</dbReference>
<keyword evidence="1" id="KW-0812">Transmembrane</keyword>
<dbReference type="AlphaFoldDB" id="A0A0H3IYN9"/>